<protein>
    <submittedName>
        <fullName evidence="4">Uncharacterized protein</fullName>
    </submittedName>
</protein>
<evidence type="ECO:0000256" key="1">
    <source>
        <dbReference type="SAM" id="Coils"/>
    </source>
</evidence>
<keyword evidence="3" id="KW-1133">Transmembrane helix</keyword>
<feature type="compositionally biased region" description="Acidic residues" evidence="2">
    <location>
        <begin position="315"/>
        <end position="327"/>
    </location>
</feature>
<feature type="region of interest" description="Disordered" evidence="2">
    <location>
        <begin position="309"/>
        <end position="339"/>
    </location>
</feature>
<keyword evidence="5" id="KW-1185">Reference proteome</keyword>
<reference evidence="4 5" key="1">
    <citation type="journal article" date="2014" name="BMC Genomics">
        <title>Genome and secretome analysis of the hemibiotrophic fungal pathogen, Moniliophthora roreri, which causes frosty pod rot disease of cacao: mechanisms of the biotrophic and necrotrophic phases.</title>
        <authorList>
            <person name="Meinhardt L.W."/>
            <person name="Costa G.G.L."/>
            <person name="Thomazella D.P.T."/>
            <person name="Teixeira P.J.P.L."/>
            <person name="Carazzolle M.F."/>
            <person name="Schuster S.C."/>
            <person name="Carlson J.E."/>
            <person name="Guiltinan M.J."/>
            <person name="Mieczkowski P."/>
            <person name="Farmer A."/>
            <person name="Ramaraj T."/>
            <person name="Crozier J."/>
            <person name="Davis R.E."/>
            <person name="Shao J."/>
            <person name="Melnick R.L."/>
            <person name="Pereira G.A.G."/>
            <person name="Bailey B.A."/>
        </authorList>
    </citation>
    <scope>NUCLEOTIDE SEQUENCE [LARGE SCALE GENOMIC DNA]</scope>
    <source>
        <strain evidence="4 5">MCA 2997</strain>
    </source>
</reference>
<evidence type="ECO:0000313" key="5">
    <source>
        <dbReference type="Proteomes" id="UP000017559"/>
    </source>
</evidence>
<gene>
    <name evidence="4" type="ORF">Moror_5054</name>
</gene>
<keyword evidence="3" id="KW-0472">Membrane</keyword>
<dbReference type="OrthoDB" id="333905at2759"/>
<evidence type="ECO:0000256" key="2">
    <source>
        <dbReference type="SAM" id="MobiDB-lite"/>
    </source>
</evidence>
<feature type="compositionally biased region" description="Polar residues" evidence="2">
    <location>
        <begin position="1"/>
        <end position="14"/>
    </location>
</feature>
<keyword evidence="1" id="KW-0175">Coiled coil</keyword>
<accession>V2X1H2</accession>
<feature type="coiled-coil region" evidence="1">
    <location>
        <begin position="518"/>
        <end position="545"/>
    </location>
</feature>
<keyword evidence="3" id="KW-0812">Transmembrane</keyword>
<dbReference type="Proteomes" id="UP000017559">
    <property type="component" value="Unassembled WGS sequence"/>
</dbReference>
<feature type="region of interest" description="Disordered" evidence="2">
    <location>
        <begin position="160"/>
        <end position="218"/>
    </location>
</feature>
<sequence length="704" mass="79397">MDATTLISPSSQSNHPDDGIDDASTKIPKICRSLTTIQTLHQEFTDLKLAFVFPSSLDYQANDPEQRITIHTNPSSSLQAKEINLSALVQVDRPKLAYTHRNAPLHGYVESLNRLLTSLDGVESFSKREDREQRKVEAAGVENMWKQVWDQLIGALKEEPTPQMEVDTTTVHSDDGTLQQHHERDEWDRALKQAEARKAAEPSNLGASGTQKPTRPMSKAEWTAAVTSILVARFQKPSDITSVPGRRQRVPTSLTGDYTRDWIDGVVQECVEKEHVIRRECKKENRSFYPTEPHIAIACILGSPILRAERFPPDVDPESNSDDDTSSDSDNGAPPTSLDQLDDLIQRFGGGGGGHTGWTMLKDCVSTPRKRENELSRHTLERQRASYTRNQELEERHRLLKKKKAKLDDERRMLADQIAAIGQRENALSLAEGQLREKEEDHKTTIEANMLTERLLLGTREERVKRREAALKEREEALGGRTDHREQDLSAREVEIHAKESKLQNDISAFEDAVSGRSADLERQASELQAQIDSASAREAELQQQEPALARKEAELYSRKPDATAARAIESARMRKLLREAYEADVKKLKQDEQALRVRQRGVSQHEKWVLQREEAASKLEERASRLASNADSIVSEASDGLGILGMGRLGSRSIDQGRLYLKRVLYLFPRQATLHPRPVTSLIFHGSFCHLCYYIILAIVYAP</sequence>
<organism evidence="4 5">
    <name type="scientific">Moniliophthora roreri (strain MCA 2997)</name>
    <name type="common">Cocoa frosty pod rot fungus</name>
    <name type="synonym">Crinipellis roreri</name>
    <dbReference type="NCBI Taxonomy" id="1381753"/>
    <lineage>
        <taxon>Eukaryota</taxon>
        <taxon>Fungi</taxon>
        <taxon>Dikarya</taxon>
        <taxon>Basidiomycota</taxon>
        <taxon>Agaricomycotina</taxon>
        <taxon>Agaricomycetes</taxon>
        <taxon>Agaricomycetidae</taxon>
        <taxon>Agaricales</taxon>
        <taxon>Marasmiineae</taxon>
        <taxon>Marasmiaceae</taxon>
        <taxon>Moniliophthora</taxon>
    </lineage>
</organism>
<feature type="transmembrane region" description="Helical" evidence="3">
    <location>
        <begin position="683"/>
        <end position="703"/>
    </location>
</feature>
<evidence type="ECO:0000313" key="4">
    <source>
        <dbReference type="EMBL" id="ESK86295.1"/>
    </source>
</evidence>
<dbReference type="KEGG" id="mrr:Moror_5054"/>
<name>V2X1H2_MONRO</name>
<evidence type="ECO:0000256" key="3">
    <source>
        <dbReference type="SAM" id="Phobius"/>
    </source>
</evidence>
<dbReference type="AlphaFoldDB" id="V2X1H2"/>
<feature type="region of interest" description="Disordered" evidence="2">
    <location>
        <begin position="1"/>
        <end position="22"/>
    </location>
</feature>
<proteinExistence type="predicted"/>
<comment type="caution">
    <text evidence="4">The sequence shown here is derived from an EMBL/GenBank/DDBJ whole genome shotgun (WGS) entry which is preliminary data.</text>
</comment>
<dbReference type="EMBL" id="AWSO01000946">
    <property type="protein sequence ID" value="ESK86295.1"/>
    <property type="molecule type" value="Genomic_DNA"/>
</dbReference>
<dbReference type="HOGENOM" id="CLU_391849_0_0_1"/>
<feature type="compositionally biased region" description="Basic and acidic residues" evidence="2">
    <location>
        <begin position="172"/>
        <end position="200"/>
    </location>
</feature>